<name>A0A6L6YJX0_9BURK</name>
<comment type="similarity">
    <text evidence="1 4">Belongs to the bacterial histone-like protein family.</text>
</comment>
<keyword evidence="6" id="KW-1185">Reference proteome</keyword>
<dbReference type="GO" id="GO:0030261">
    <property type="term" value="P:chromosome condensation"/>
    <property type="evidence" value="ECO:0007669"/>
    <property type="project" value="UniProtKB-KW"/>
</dbReference>
<evidence type="ECO:0000256" key="1">
    <source>
        <dbReference type="ARBA" id="ARBA00010529"/>
    </source>
</evidence>
<sequence>MNKSELIDAVANTTGKTKADVKAVIDAVMEQVINTVKEGDEITLIGFGTFKSSVRKAHEGRNPSTGETIQIPAATLPKFVPGKQFKDAVNAK</sequence>
<protein>
    <submittedName>
        <fullName evidence="5">DNA-binding protein</fullName>
    </submittedName>
</protein>
<dbReference type="InterPro" id="IPR010992">
    <property type="entry name" value="IHF-like_DNA-bd_dom_sf"/>
</dbReference>
<dbReference type="Pfam" id="PF00216">
    <property type="entry name" value="Bac_DNA_binding"/>
    <property type="match status" value="1"/>
</dbReference>
<proteinExistence type="inferred from homology"/>
<evidence type="ECO:0000313" key="6">
    <source>
        <dbReference type="Proteomes" id="UP000472580"/>
    </source>
</evidence>
<keyword evidence="3 5" id="KW-0238">DNA-binding</keyword>
<dbReference type="SUPFAM" id="SSF47729">
    <property type="entry name" value="IHF-like DNA-binding proteins"/>
    <property type="match status" value="1"/>
</dbReference>
<dbReference type="PRINTS" id="PR01727">
    <property type="entry name" value="DNABINDINGHU"/>
</dbReference>
<gene>
    <name evidence="5" type="ORF">E5987_12760</name>
</gene>
<keyword evidence="2" id="KW-0226">DNA condensation</keyword>
<dbReference type="GO" id="GO:0030527">
    <property type="term" value="F:structural constituent of chromatin"/>
    <property type="evidence" value="ECO:0007669"/>
    <property type="project" value="InterPro"/>
</dbReference>
<dbReference type="PANTHER" id="PTHR33175">
    <property type="entry name" value="DNA-BINDING PROTEIN HU"/>
    <property type="match status" value="1"/>
</dbReference>
<dbReference type="AlphaFoldDB" id="A0A6L6YJX0"/>
<dbReference type="CDD" id="cd13831">
    <property type="entry name" value="HU"/>
    <property type="match status" value="1"/>
</dbReference>
<dbReference type="OrthoDB" id="9799835at2"/>
<organism evidence="5 6">
    <name type="scientific">Parasutterella muris</name>
    <dbReference type="NCBI Taxonomy" id="2565572"/>
    <lineage>
        <taxon>Bacteria</taxon>
        <taxon>Pseudomonadati</taxon>
        <taxon>Pseudomonadota</taxon>
        <taxon>Betaproteobacteria</taxon>
        <taxon>Burkholderiales</taxon>
        <taxon>Sutterellaceae</taxon>
        <taxon>Parasutterella</taxon>
    </lineage>
</organism>
<evidence type="ECO:0000256" key="3">
    <source>
        <dbReference type="ARBA" id="ARBA00023125"/>
    </source>
</evidence>
<dbReference type="EMBL" id="WSRP01000106">
    <property type="protein sequence ID" value="MVX58040.1"/>
    <property type="molecule type" value="Genomic_DNA"/>
</dbReference>
<accession>A0A6L6YJX0</accession>
<evidence type="ECO:0000256" key="4">
    <source>
        <dbReference type="RuleBase" id="RU003939"/>
    </source>
</evidence>
<dbReference type="Proteomes" id="UP000472580">
    <property type="component" value="Unassembled WGS sequence"/>
</dbReference>
<evidence type="ECO:0000256" key="2">
    <source>
        <dbReference type="ARBA" id="ARBA00023067"/>
    </source>
</evidence>
<comment type="caution">
    <text evidence="5">The sequence shown here is derived from an EMBL/GenBank/DDBJ whole genome shotgun (WGS) entry which is preliminary data.</text>
</comment>
<dbReference type="GO" id="GO:0003677">
    <property type="term" value="F:DNA binding"/>
    <property type="evidence" value="ECO:0007669"/>
    <property type="project" value="UniProtKB-KW"/>
</dbReference>
<dbReference type="PANTHER" id="PTHR33175:SF3">
    <property type="entry name" value="DNA-BINDING PROTEIN HU-BETA"/>
    <property type="match status" value="1"/>
</dbReference>
<evidence type="ECO:0000313" key="5">
    <source>
        <dbReference type="EMBL" id="MVX58040.1"/>
    </source>
</evidence>
<reference evidence="5 6" key="1">
    <citation type="submission" date="2019-12" db="EMBL/GenBank/DDBJ databases">
        <title>Microbes associate with the intestines of laboratory mice.</title>
        <authorList>
            <person name="Navarre W."/>
            <person name="Wong E."/>
        </authorList>
    </citation>
    <scope>NUCLEOTIDE SEQUENCE [LARGE SCALE GENOMIC DNA]</scope>
    <source>
        <strain evidence="5 6">NM82_D38</strain>
    </source>
</reference>
<dbReference type="SMART" id="SM00411">
    <property type="entry name" value="BHL"/>
    <property type="match status" value="1"/>
</dbReference>
<dbReference type="Gene3D" id="4.10.520.10">
    <property type="entry name" value="IHF-like DNA-binding proteins"/>
    <property type="match status" value="1"/>
</dbReference>
<dbReference type="InterPro" id="IPR000119">
    <property type="entry name" value="Hist_DNA-bd"/>
</dbReference>